<evidence type="ECO:0000313" key="2">
    <source>
        <dbReference type="Proteomes" id="UP000053647"/>
    </source>
</evidence>
<dbReference type="OrthoDB" id="3028009at2759"/>
<gene>
    <name evidence="1" type="ORF">PAXINDRAFT_38949</name>
</gene>
<accession>A0A0C9TY16</accession>
<feature type="non-terminal residue" evidence="1">
    <location>
        <position position="1"/>
    </location>
</feature>
<protein>
    <recommendedName>
        <fullName evidence="3">Reverse transcriptase Ty1/copia-type domain-containing protein</fullName>
    </recommendedName>
</protein>
<feature type="non-terminal residue" evidence="1">
    <location>
        <position position="51"/>
    </location>
</feature>
<dbReference type="EMBL" id="KN819338">
    <property type="protein sequence ID" value="KIJ15153.1"/>
    <property type="molecule type" value="Genomic_DNA"/>
</dbReference>
<organism evidence="1 2">
    <name type="scientific">Paxillus involutus ATCC 200175</name>
    <dbReference type="NCBI Taxonomy" id="664439"/>
    <lineage>
        <taxon>Eukaryota</taxon>
        <taxon>Fungi</taxon>
        <taxon>Dikarya</taxon>
        <taxon>Basidiomycota</taxon>
        <taxon>Agaricomycotina</taxon>
        <taxon>Agaricomycetes</taxon>
        <taxon>Agaricomycetidae</taxon>
        <taxon>Boletales</taxon>
        <taxon>Paxilineae</taxon>
        <taxon>Paxillaceae</taxon>
        <taxon>Paxillus</taxon>
    </lineage>
</organism>
<dbReference type="HOGENOM" id="CLU_209443_0_0_1"/>
<dbReference type="AlphaFoldDB" id="A0A0C9TY16"/>
<evidence type="ECO:0000313" key="1">
    <source>
        <dbReference type="EMBL" id="KIJ15153.1"/>
    </source>
</evidence>
<keyword evidence="2" id="KW-1185">Reference proteome</keyword>
<name>A0A0C9TY16_PAXIN</name>
<dbReference type="Proteomes" id="UP000053647">
    <property type="component" value="Unassembled WGS sequence"/>
</dbReference>
<evidence type="ECO:0008006" key="3">
    <source>
        <dbReference type="Google" id="ProtNLM"/>
    </source>
</evidence>
<sequence length="51" mass="5761">AATTRKLVDSIKAKLSASFKMHDLGEAKYILGIEIKRNRKLHTISLSQSQY</sequence>
<reference evidence="2" key="2">
    <citation type="submission" date="2015-01" db="EMBL/GenBank/DDBJ databases">
        <title>Evolutionary Origins and Diversification of the Mycorrhizal Mutualists.</title>
        <authorList>
            <consortium name="DOE Joint Genome Institute"/>
            <consortium name="Mycorrhizal Genomics Consortium"/>
            <person name="Kohler A."/>
            <person name="Kuo A."/>
            <person name="Nagy L.G."/>
            <person name="Floudas D."/>
            <person name="Copeland A."/>
            <person name="Barry K.W."/>
            <person name="Cichocki N."/>
            <person name="Veneault-Fourrey C."/>
            <person name="LaButti K."/>
            <person name="Lindquist E.A."/>
            <person name="Lipzen A."/>
            <person name="Lundell T."/>
            <person name="Morin E."/>
            <person name="Murat C."/>
            <person name="Riley R."/>
            <person name="Ohm R."/>
            <person name="Sun H."/>
            <person name="Tunlid A."/>
            <person name="Henrissat B."/>
            <person name="Grigoriev I.V."/>
            <person name="Hibbett D.S."/>
            <person name="Martin F."/>
        </authorList>
    </citation>
    <scope>NUCLEOTIDE SEQUENCE [LARGE SCALE GENOMIC DNA]</scope>
    <source>
        <strain evidence="2">ATCC 200175</strain>
    </source>
</reference>
<reference evidence="1 2" key="1">
    <citation type="submission" date="2014-06" db="EMBL/GenBank/DDBJ databases">
        <authorList>
            <consortium name="DOE Joint Genome Institute"/>
            <person name="Kuo A."/>
            <person name="Kohler A."/>
            <person name="Nagy L.G."/>
            <person name="Floudas D."/>
            <person name="Copeland A."/>
            <person name="Barry K.W."/>
            <person name="Cichocki N."/>
            <person name="Veneault-Fourrey C."/>
            <person name="LaButti K."/>
            <person name="Lindquist E.A."/>
            <person name="Lipzen A."/>
            <person name="Lundell T."/>
            <person name="Morin E."/>
            <person name="Murat C."/>
            <person name="Sun H."/>
            <person name="Tunlid A."/>
            <person name="Henrissat B."/>
            <person name="Grigoriev I.V."/>
            <person name="Hibbett D.S."/>
            <person name="Martin F."/>
            <person name="Nordberg H.P."/>
            <person name="Cantor M.N."/>
            <person name="Hua S.X."/>
        </authorList>
    </citation>
    <scope>NUCLEOTIDE SEQUENCE [LARGE SCALE GENOMIC DNA]</scope>
    <source>
        <strain evidence="1 2">ATCC 200175</strain>
    </source>
</reference>
<proteinExistence type="predicted"/>